<evidence type="ECO:0000313" key="3">
    <source>
        <dbReference type="Proteomes" id="UP001642484"/>
    </source>
</evidence>
<sequence>MKRTISHEAEAAVHRLRDLGFTPASAGALPSQGGLSPLAVLGLTDANCWQQVRQAFVARLRQFPPEQFPEEFVIIVDAYKMLKRRFQNVQEEDGSGHGKRRRKMEDPGDAQRGNTLDIMDCAGVVQGIAPKSMAAVPMAAPATVASTMPVPCNGYSTGQVTNMHSGAGTMHTS</sequence>
<dbReference type="EMBL" id="CAXAMN010021385">
    <property type="protein sequence ID" value="CAK9059021.1"/>
    <property type="molecule type" value="Genomic_DNA"/>
</dbReference>
<accession>A0ABP0N5X5</accession>
<keyword evidence="3" id="KW-1185">Reference proteome</keyword>
<proteinExistence type="predicted"/>
<feature type="region of interest" description="Disordered" evidence="1">
    <location>
        <begin position="89"/>
        <end position="115"/>
    </location>
</feature>
<organism evidence="2 3">
    <name type="scientific">Durusdinium trenchii</name>
    <dbReference type="NCBI Taxonomy" id="1381693"/>
    <lineage>
        <taxon>Eukaryota</taxon>
        <taxon>Sar</taxon>
        <taxon>Alveolata</taxon>
        <taxon>Dinophyceae</taxon>
        <taxon>Suessiales</taxon>
        <taxon>Symbiodiniaceae</taxon>
        <taxon>Durusdinium</taxon>
    </lineage>
</organism>
<name>A0ABP0N5X5_9DINO</name>
<evidence type="ECO:0000313" key="2">
    <source>
        <dbReference type="EMBL" id="CAK9059021.1"/>
    </source>
</evidence>
<protein>
    <recommendedName>
        <fullName evidence="4">J domain-containing protein</fullName>
    </recommendedName>
</protein>
<reference evidence="2 3" key="1">
    <citation type="submission" date="2024-02" db="EMBL/GenBank/DDBJ databases">
        <authorList>
            <person name="Chen Y."/>
            <person name="Shah S."/>
            <person name="Dougan E. K."/>
            <person name="Thang M."/>
            <person name="Chan C."/>
        </authorList>
    </citation>
    <scope>NUCLEOTIDE SEQUENCE [LARGE SCALE GENOMIC DNA]</scope>
</reference>
<gene>
    <name evidence="2" type="ORF">CCMP2556_LOCUS29082</name>
</gene>
<evidence type="ECO:0008006" key="4">
    <source>
        <dbReference type="Google" id="ProtNLM"/>
    </source>
</evidence>
<evidence type="ECO:0000256" key="1">
    <source>
        <dbReference type="SAM" id="MobiDB-lite"/>
    </source>
</evidence>
<dbReference type="Proteomes" id="UP001642484">
    <property type="component" value="Unassembled WGS sequence"/>
</dbReference>
<comment type="caution">
    <text evidence="2">The sequence shown here is derived from an EMBL/GenBank/DDBJ whole genome shotgun (WGS) entry which is preliminary data.</text>
</comment>